<accession>A0A022Q9V2</accession>
<feature type="region of interest" description="Disordered" evidence="1">
    <location>
        <begin position="1"/>
        <end position="31"/>
    </location>
</feature>
<proteinExistence type="predicted"/>
<organism evidence="3 4">
    <name type="scientific">Erythranthe guttata</name>
    <name type="common">Yellow monkey flower</name>
    <name type="synonym">Mimulus guttatus</name>
    <dbReference type="NCBI Taxonomy" id="4155"/>
    <lineage>
        <taxon>Eukaryota</taxon>
        <taxon>Viridiplantae</taxon>
        <taxon>Streptophyta</taxon>
        <taxon>Embryophyta</taxon>
        <taxon>Tracheophyta</taxon>
        <taxon>Spermatophyta</taxon>
        <taxon>Magnoliopsida</taxon>
        <taxon>eudicotyledons</taxon>
        <taxon>Gunneridae</taxon>
        <taxon>Pentapetalae</taxon>
        <taxon>asterids</taxon>
        <taxon>lamiids</taxon>
        <taxon>Lamiales</taxon>
        <taxon>Phrymaceae</taxon>
        <taxon>Erythranthe</taxon>
    </lineage>
</organism>
<keyword evidence="4" id="KW-1185">Reference proteome</keyword>
<dbReference type="AlphaFoldDB" id="A0A022Q9V2"/>
<feature type="domain" description="F-box" evidence="2">
    <location>
        <begin position="54"/>
        <end position="102"/>
    </location>
</feature>
<evidence type="ECO:0000256" key="1">
    <source>
        <dbReference type="SAM" id="MobiDB-lite"/>
    </source>
</evidence>
<dbReference type="Pfam" id="PF00646">
    <property type="entry name" value="F-box"/>
    <property type="match status" value="1"/>
</dbReference>
<dbReference type="InterPro" id="IPR050796">
    <property type="entry name" value="SCF_F-box_component"/>
</dbReference>
<protein>
    <recommendedName>
        <fullName evidence="2">F-box domain-containing protein</fullName>
    </recommendedName>
</protein>
<name>A0A022Q9V2_ERYGU</name>
<dbReference type="eggNOG" id="ENOG502SSN5">
    <property type="taxonomic scope" value="Eukaryota"/>
</dbReference>
<dbReference type="InterPro" id="IPR036047">
    <property type="entry name" value="F-box-like_dom_sf"/>
</dbReference>
<gene>
    <name evidence="3" type="ORF">MIMGU_mgv1a007625mg</name>
</gene>
<reference evidence="3 4" key="1">
    <citation type="journal article" date="2013" name="Proc. Natl. Acad. Sci. U.S.A.">
        <title>Fine-scale variation in meiotic recombination in Mimulus inferred from population shotgun sequencing.</title>
        <authorList>
            <person name="Hellsten U."/>
            <person name="Wright K.M."/>
            <person name="Jenkins J."/>
            <person name="Shu S."/>
            <person name="Yuan Y."/>
            <person name="Wessler S.R."/>
            <person name="Schmutz J."/>
            <person name="Willis J.H."/>
            <person name="Rokhsar D.S."/>
        </authorList>
    </citation>
    <scope>NUCLEOTIDE SEQUENCE [LARGE SCALE GENOMIC DNA]</scope>
    <source>
        <strain evidence="4">cv. DUN x IM62</strain>
    </source>
</reference>
<dbReference type="CDD" id="cd09917">
    <property type="entry name" value="F-box_SF"/>
    <property type="match status" value="1"/>
</dbReference>
<dbReference type="Gene3D" id="1.20.1280.50">
    <property type="match status" value="1"/>
</dbReference>
<sequence length="401" mass="45836">MGNSLRHYPNDGSPSDPWQITPEKTDRRDESIVQTPIADTEEGNSEIYYDSGSSTNIASLPDEMVFEILLHLSAEHIYSEARFVCQKWYDTTNTRNFIHEHLRRSTPGLVIKCGNDPMKQPITVSMRRGRIEISKFSYELKGFYWYGCDGLFLHRDSSGSVLYITNPATNRHFALPESVSSTSPYSCSFLAYASTSMAYKLVQTYNCPDKIPISRRLVHTQHLSTAARQLLKYIPLTIEGFIHWTKKPQGTDRVVTLNVETEVITETRLPVDYGSERLMYYLSTGASLTLLVECSEFSWGFWNLKSETGEWAQLPDIDLESRKGKLVNFVSENRRRCSCPVNLRPVGWLNHGEVLVLHGSRFSGVCVLYNVRTQAIDFFMLDYECITHMFDSHRSSLVSLD</sequence>
<dbReference type="EMBL" id="KI632162">
    <property type="protein sequence ID" value="EYU23315.1"/>
    <property type="molecule type" value="Genomic_DNA"/>
</dbReference>
<dbReference type="SUPFAM" id="SSF81383">
    <property type="entry name" value="F-box domain"/>
    <property type="match status" value="1"/>
</dbReference>
<evidence type="ECO:0000313" key="4">
    <source>
        <dbReference type="Proteomes" id="UP000030748"/>
    </source>
</evidence>
<dbReference type="Proteomes" id="UP000030748">
    <property type="component" value="Unassembled WGS sequence"/>
</dbReference>
<dbReference type="PANTHER" id="PTHR31672">
    <property type="entry name" value="BNACNNG10540D PROTEIN"/>
    <property type="match status" value="1"/>
</dbReference>
<dbReference type="InterPro" id="IPR001810">
    <property type="entry name" value="F-box_dom"/>
</dbReference>
<dbReference type="PROSITE" id="PS50181">
    <property type="entry name" value="FBOX"/>
    <property type="match status" value="1"/>
</dbReference>
<evidence type="ECO:0000259" key="2">
    <source>
        <dbReference type="PROSITE" id="PS50181"/>
    </source>
</evidence>
<dbReference type="PANTHER" id="PTHR31672:SF11">
    <property type="entry name" value="F-BOX PROTEIN CPR1-LIKE ISOFORM X2"/>
    <property type="match status" value="1"/>
</dbReference>
<evidence type="ECO:0000313" key="3">
    <source>
        <dbReference type="EMBL" id="EYU23315.1"/>
    </source>
</evidence>